<dbReference type="Pfam" id="PF22970">
    <property type="entry name" value="DUF7028"/>
    <property type="match status" value="1"/>
</dbReference>
<keyword evidence="2" id="KW-0479">Metal-binding</keyword>
<dbReference type="SUPFAM" id="SSF55729">
    <property type="entry name" value="Acyl-CoA N-acyltransferases (Nat)"/>
    <property type="match status" value="1"/>
</dbReference>
<dbReference type="PANTHER" id="PTHR46309">
    <property type="entry name" value="PHD FINGER PROTEIN 12"/>
    <property type="match status" value="1"/>
</dbReference>
<dbReference type="InterPro" id="IPR019786">
    <property type="entry name" value="Zinc_finger_PHD-type_CS"/>
</dbReference>
<dbReference type="PROSITE" id="PS51186">
    <property type="entry name" value="GNAT"/>
    <property type="match status" value="1"/>
</dbReference>
<dbReference type="SMART" id="SM00249">
    <property type="entry name" value="PHD"/>
    <property type="match status" value="2"/>
</dbReference>
<evidence type="ECO:0000259" key="8">
    <source>
        <dbReference type="PROSITE" id="PS50016"/>
    </source>
</evidence>
<dbReference type="CDD" id="cd15539">
    <property type="entry name" value="PHD1_AIRE"/>
    <property type="match status" value="1"/>
</dbReference>
<evidence type="ECO:0000256" key="7">
    <source>
        <dbReference type="SAM" id="MobiDB-lite"/>
    </source>
</evidence>
<dbReference type="AlphaFoldDB" id="A0AAV1DIG7"/>
<feature type="domain" description="PHD-type" evidence="8">
    <location>
        <begin position="753"/>
        <end position="798"/>
    </location>
</feature>
<organism evidence="10 11">
    <name type="scientific">Oldenlandia corymbosa var. corymbosa</name>
    <dbReference type="NCBI Taxonomy" id="529605"/>
    <lineage>
        <taxon>Eukaryota</taxon>
        <taxon>Viridiplantae</taxon>
        <taxon>Streptophyta</taxon>
        <taxon>Embryophyta</taxon>
        <taxon>Tracheophyta</taxon>
        <taxon>Spermatophyta</taxon>
        <taxon>Magnoliopsida</taxon>
        <taxon>eudicotyledons</taxon>
        <taxon>Gunneridae</taxon>
        <taxon>Pentapetalae</taxon>
        <taxon>asterids</taxon>
        <taxon>lamiids</taxon>
        <taxon>Gentianales</taxon>
        <taxon>Rubiaceae</taxon>
        <taxon>Rubioideae</taxon>
        <taxon>Spermacoceae</taxon>
        <taxon>Hedyotis-Oldenlandia complex</taxon>
        <taxon>Oldenlandia</taxon>
    </lineage>
</organism>
<evidence type="ECO:0000313" key="11">
    <source>
        <dbReference type="Proteomes" id="UP001161247"/>
    </source>
</evidence>
<dbReference type="Pfam" id="PF00628">
    <property type="entry name" value="PHD"/>
    <property type="match status" value="1"/>
</dbReference>
<keyword evidence="4" id="KW-0862">Zinc</keyword>
<evidence type="ECO:0000256" key="2">
    <source>
        <dbReference type="ARBA" id="ARBA00022723"/>
    </source>
</evidence>
<dbReference type="Pfam" id="PF16135">
    <property type="entry name" value="TDBD"/>
    <property type="match status" value="1"/>
</dbReference>
<dbReference type="GO" id="GO:0003714">
    <property type="term" value="F:transcription corepressor activity"/>
    <property type="evidence" value="ECO:0007669"/>
    <property type="project" value="InterPro"/>
</dbReference>
<gene>
    <name evidence="10" type="ORF">OLC1_LOCUS15241</name>
</gene>
<dbReference type="InterPro" id="IPR000182">
    <property type="entry name" value="GNAT_dom"/>
</dbReference>
<evidence type="ECO:0000313" key="10">
    <source>
        <dbReference type="EMBL" id="CAI9106794.1"/>
    </source>
</evidence>
<feature type="compositionally biased region" description="Low complexity" evidence="7">
    <location>
        <begin position="58"/>
        <end position="69"/>
    </location>
</feature>
<feature type="region of interest" description="Disordered" evidence="7">
    <location>
        <begin position="415"/>
        <end position="448"/>
    </location>
</feature>
<evidence type="ECO:0000259" key="9">
    <source>
        <dbReference type="PROSITE" id="PS51186"/>
    </source>
</evidence>
<feature type="domain" description="N-acetyltransferase" evidence="9">
    <location>
        <begin position="902"/>
        <end position="1053"/>
    </location>
</feature>
<dbReference type="GO" id="GO:0016747">
    <property type="term" value="F:acyltransferase activity, transferring groups other than amino-acyl groups"/>
    <property type="evidence" value="ECO:0007669"/>
    <property type="project" value="InterPro"/>
</dbReference>
<feature type="region of interest" description="Disordered" evidence="7">
    <location>
        <begin position="593"/>
        <end position="642"/>
    </location>
</feature>
<feature type="compositionally biased region" description="Basic residues" evidence="7">
    <location>
        <begin position="326"/>
        <end position="335"/>
    </location>
</feature>
<feature type="compositionally biased region" description="Basic and acidic residues" evidence="7">
    <location>
        <begin position="292"/>
        <end position="302"/>
    </location>
</feature>
<feature type="compositionally biased region" description="Basic residues" evidence="7">
    <location>
        <begin position="419"/>
        <end position="440"/>
    </location>
</feature>
<keyword evidence="5" id="KW-0539">Nucleus</keyword>
<dbReference type="GO" id="GO:0008270">
    <property type="term" value="F:zinc ion binding"/>
    <property type="evidence" value="ECO:0007669"/>
    <property type="project" value="UniProtKB-KW"/>
</dbReference>
<dbReference type="InterPro" id="IPR019787">
    <property type="entry name" value="Znf_PHD-finger"/>
</dbReference>
<dbReference type="PROSITE" id="PS50016">
    <property type="entry name" value="ZF_PHD_2"/>
    <property type="match status" value="1"/>
</dbReference>
<feature type="region of interest" description="Disordered" evidence="7">
    <location>
        <begin position="288"/>
        <end position="353"/>
    </location>
</feature>
<evidence type="ECO:0000256" key="1">
    <source>
        <dbReference type="ARBA" id="ARBA00004123"/>
    </source>
</evidence>
<dbReference type="InterPro" id="IPR042163">
    <property type="entry name" value="PHF12"/>
</dbReference>
<dbReference type="Gene3D" id="3.30.40.10">
    <property type="entry name" value="Zinc/RING finger domain, C3HC4 (zinc finger)"/>
    <property type="match status" value="1"/>
</dbReference>
<keyword evidence="3 6" id="KW-0863">Zinc-finger</keyword>
<feature type="region of interest" description="Disordered" evidence="7">
    <location>
        <begin position="157"/>
        <end position="181"/>
    </location>
</feature>
<accession>A0AAV1DIG7</accession>
<dbReference type="InterPro" id="IPR001965">
    <property type="entry name" value="Znf_PHD"/>
</dbReference>
<feature type="region of interest" description="Disordered" evidence="7">
    <location>
        <begin position="92"/>
        <end position="142"/>
    </location>
</feature>
<dbReference type="GO" id="GO:0005634">
    <property type="term" value="C:nucleus"/>
    <property type="evidence" value="ECO:0007669"/>
    <property type="project" value="UniProtKB-SubCell"/>
</dbReference>
<evidence type="ECO:0000256" key="4">
    <source>
        <dbReference type="ARBA" id="ARBA00022833"/>
    </source>
</evidence>
<reference evidence="10" key="1">
    <citation type="submission" date="2023-03" db="EMBL/GenBank/DDBJ databases">
        <authorList>
            <person name="Julca I."/>
        </authorList>
    </citation>
    <scope>NUCLEOTIDE SEQUENCE</scope>
</reference>
<sequence>MDKGLVMGFSSSVSQKDSVPSITDRILVKMREGLRSCANKLKGMFNLNEVPVEDDGSSSKSPPRSSNCSAAEKVGSELDLAIPSNAVDVGAEVTRGDNGGDFSRLDGEIPGRFEGNNGCAAERSVQKGSSESTPLEGRRDAAPVDVPCVNAISGVKRKSEATGKGQRGRKRKVVSSEKSYAGGLKGTSIKEVGNEEHGQDAVEAFVCALPVQNPVSVNKGLTKIRPLKDNKNADRVGALHAINGVKIKDEATGKGRPGRERKMAGCELSSVQSVERVSLAEKIVKAAQVEEDGSKHEMRAHTADVGGDVAGDPTGKTDESRQIASKGRRGRKRKVLVASGGNNDNLDTGKTKRLASDRIPQIVGRVLRSRTREAHAAELEVCAGEERNVIDTNPQVELEVSASGNLDMEIEERASSAVKRGRGRPPAAKRGRGRPPKLHGKNWSSKASLRNKTKLVVHKEVTLPGGNVVKGHKLVKLRKRKVKSALLNITHKHSNVDKNETSPKPKKEKQLLKEEIVDILKKAGWTIDYRPRNGKDYLDAVYVDGQGRTHWSVTLAYQKLKAKIEGNTADEKEKSAFRPIAADRISKLFRITKDGKKSKKGRMPGRNKNGGESSARENSGSHRVSEQCEQENSKACTRNEEPEGGRTLLGWLLDMGTISLGDRVQCINRKRTDTTPKGKITRVGICCECCGKVLSLADFEYHHRGSALGQPLQNICLETGQSLLQCLTKAWKRVEEIHNIGFNFVNLENDPADDTCNFCNDGGNLICCDGCPSTFHQSCLQIQKLPTGDWHCIYCSCKFCGMVCWENSLGNKVLGPNFSGNKVPDPDYFGYITCLLCEEKFHVSCALRKEGANINTEVFQFCGSGCQKLFENLQKLLGVKHELKDGYSWTILRRQDLSGTADPLKVESNSKLAIALSIIDECFTPIIDERSGINIIRNVCYSCGSNLKRLNYTTFCTFILEKNDELVSAATIRVHGNKLAEMPFIGTRFSHRRKGMARLLLTAIETALCSIDVEKLVIPAVSELSETWTKVFGFVPLEESKRLEMKYMSLVLFPGNNMLEKPLCKGRIAGGKMTAAGMDPQPSKEHVIENNSPTDDACTADVGSGLHLNCNVSDPGRGKMNGLANSISSKDEHLLCT</sequence>
<dbReference type="Pfam" id="PF23209">
    <property type="entry name" value="IDM1_C"/>
    <property type="match status" value="1"/>
</dbReference>
<dbReference type="Proteomes" id="UP001161247">
    <property type="component" value="Chromosome 5"/>
</dbReference>
<dbReference type="PROSITE" id="PS01359">
    <property type="entry name" value="ZF_PHD_1"/>
    <property type="match status" value="1"/>
</dbReference>
<dbReference type="GO" id="GO:0006357">
    <property type="term" value="P:regulation of transcription by RNA polymerase II"/>
    <property type="evidence" value="ECO:0007669"/>
    <property type="project" value="TreeGrafter"/>
</dbReference>
<dbReference type="InterPro" id="IPR056511">
    <property type="entry name" value="IDM1_C"/>
</dbReference>
<name>A0AAV1DIG7_OLDCO</name>
<dbReference type="InterPro" id="IPR032308">
    <property type="entry name" value="TDBD"/>
</dbReference>
<evidence type="ECO:0000256" key="5">
    <source>
        <dbReference type="ARBA" id="ARBA00023242"/>
    </source>
</evidence>
<evidence type="ECO:0000256" key="3">
    <source>
        <dbReference type="ARBA" id="ARBA00022771"/>
    </source>
</evidence>
<dbReference type="EMBL" id="OX459122">
    <property type="protein sequence ID" value="CAI9106794.1"/>
    <property type="molecule type" value="Genomic_DNA"/>
</dbReference>
<comment type="subcellular location">
    <subcellularLocation>
        <location evidence="1">Nucleus</location>
    </subcellularLocation>
</comment>
<dbReference type="InterPro" id="IPR054292">
    <property type="entry name" value="DUF7028"/>
</dbReference>
<dbReference type="PANTHER" id="PTHR46309:SF1">
    <property type="entry name" value="PHD FINGER PROTEIN 12"/>
    <property type="match status" value="1"/>
</dbReference>
<dbReference type="SUPFAM" id="SSF57903">
    <property type="entry name" value="FYVE/PHD zinc finger"/>
    <property type="match status" value="1"/>
</dbReference>
<keyword evidence="11" id="KW-1185">Reference proteome</keyword>
<protein>
    <submittedName>
        <fullName evidence="10">OLC1v1006017C5</fullName>
    </submittedName>
</protein>
<dbReference type="InterPro" id="IPR011011">
    <property type="entry name" value="Znf_FYVE_PHD"/>
</dbReference>
<feature type="compositionally biased region" description="Basic residues" evidence="7">
    <location>
        <begin position="596"/>
        <end position="605"/>
    </location>
</feature>
<proteinExistence type="predicted"/>
<dbReference type="InterPro" id="IPR013083">
    <property type="entry name" value="Znf_RING/FYVE/PHD"/>
</dbReference>
<feature type="region of interest" description="Disordered" evidence="7">
    <location>
        <begin position="48"/>
        <end position="73"/>
    </location>
</feature>
<evidence type="ECO:0000256" key="6">
    <source>
        <dbReference type="PROSITE-ProRule" id="PRU00146"/>
    </source>
</evidence>
<dbReference type="InterPro" id="IPR016181">
    <property type="entry name" value="Acyl_CoA_acyltransferase"/>
</dbReference>